<dbReference type="Proteomes" id="UP001055057">
    <property type="component" value="Unassembled WGS sequence"/>
</dbReference>
<feature type="region of interest" description="Disordered" evidence="1">
    <location>
        <begin position="37"/>
        <end position="60"/>
    </location>
</feature>
<protein>
    <recommendedName>
        <fullName evidence="5">Cbb3-type cytochrome c oxidase subunit 3</fullName>
    </recommendedName>
</protein>
<accession>A0ABQ4U0M7</accession>
<evidence type="ECO:0008006" key="5">
    <source>
        <dbReference type="Google" id="ProtNLM"/>
    </source>
</evidence>
<reference evidence="3" key="1">
    <citation type="journal article" date="2021" name="Front. Microbiol.">
        <title>Comprehensive Comparative Genomics and Phenotyping of Methylobacterium Species.</title>
        <authorList>
            <person name="Alessa O."/>
            <person name="Ogura Y."/>
            <person name="Fujitani Y."/>
            <person name="Takami H."/>
            <person name="Hayashi T."/>
            <person name="Sahin N."/>
            <person name="Tani A."/>
        </authorList>
    </citation>
    <scope>NUCLEOTIDE SEQUENCE</scope>
    <source>
        <strain evidence="3">DSM 23632</strain>
    </source>
</reference>
<sequence length="60" mass="6836">MNGEQIVAFFVWPFVVLAFALIIYWFTGWQDRQEGLRRAAAHPSRGSSPNSSMPKPDRPT</sequence>
<reference evidence="3" key="2">
    <citation type="submission" date="2021-08" db="EMBL/GenBank/DDBJ databases">
        <authorList>
            <person name="Tani A."/>
            <person name="Ola A."/>
            <person name="Ogura Y."/>
            <person name="Katsura K."/>
            <person name="Hayashi T."/>
        </authorList>
    </citation>
    <scope>NUCLEOTIDE SEQUENCE</scope>
    <source>
        <strain evidence="3">DSM 23632</strain>
    </source>
</reference>
<comment type="caution">
    <text evidence="3">The sequence shown here is derived from an EMBL/GenBank/DDBJ whole genome shotgun (WGS) entry which is preliminary data.</text>
</comment>
<evidence type="ECO:0000313" key="4">
    <source>
        <dbReference type="Proteomes" id="UP001055057"/>
    </source>
</evidence>
<name>A0ABQ4U0M7_9HYPH</name>
<keyword evidence="2" id="KW-1133">Transmembrane helix</keyword>
<feature type="transmembrane region" description="Helical" evidence="2">
    <location>
        <begin position="6"/>
        <end position="27"/>
    </location>
</feature>
<gene>
    <name evidence="3" type="ORF">MPOCJGCO_1945</name>
</gene>
<keyword evidence="4" id="KW-1185">Reference proteome</keyword>
<evidence type="ECO:0000313" key="3">
    <source>
        <dbReference type="EMBL" id="GJE59843.1"/>
    </source>
</evidence>
<evidence type="ECO:0000256" key="1">
    <source>
        <dbReference type="SAM" id="MobiDB-lite"/>
    </source>
</evidence>
<keyword evidence="2" id="KW-0812">Transmembrane</keyword>
<dbReference type="EMBL" id="BPRB01000097">
    <property type="protein sequence ID" value="GJE59843.1"/>
    <property type="molecule type" value="Genomic_DNA"/>
</dbReference>
<evidence type="ECO:0000256" key="2">
    <source>
        <dbReference type="SAM" id="Phobius"/>
    </source>
</evidence>
<organism evidence="3 4">
    <name type="scientific">Methylobacterium trifolii</name>
    <dbReference type="NCBI Taxonomy" id="1003092"/>
    <lineage>
        <taxon>Bacteria</taxon>
        <taxon>Pseudomonadati</taxon>
        <taxon>Pseudomonadota</taxon>
        <taxon>Alphaproteobacteria</taxon>
        <taxon>Hyphomicrobiales</taxon>
        <taxon>Methylobacteriaceae</taxon>
        <taxon>Methylobacterium</taxon>
    </lineage>
</organism>
<keyword evidence="2" id="KW-0472">Membrane</keyword>
<proteinExistence type="predicted"/>